<evidence type="ECO:0000256" key="2">
    <source>
        <dbReference type="ARBA" id="ARBA00022581"/>
    </source>
</evidence>
<accession>A0ABY3SSQ0</accession>
<reference evidence="8" key="2">
    <citation type="journal article" date="2022" name="Nat. Microbiol.">
        <title>RNA viromes from terrestrial sites across China expand environmental viral diversity.</title>
        <authorList>
            <person name="Chiapello M."/>
            <person name="Rodriguez-Romero J."/>
            <person name="Ayllon M.A."/>
            <person name="Turina M."/>
        </authorList>
    </citation>
    <scope>NUCLEOTIDE SEQUENCE</scope>
    <source>
        <strain evidence="8">241-k141_907841</strain>
    </source>
</reference>
<dbReference type="InterPro" id="IPR005563">
    <property type="entry name" value="A_protein"/>
</dbReference>
<comment type="subcellular location">
    <subcellularLocation>
        <location evidence="1">Virion</location>
    </subcellularLocation>
</comment>
<keyword evidence="3" id="KW-1161">Viral attachment to host cell</keyword>
<evidence type="ECO:0000313" key="9">
    <source>
        <dbReference type="Proteomes" id="UP001057872"/>
    </source>
</evidence>
<evidence type="ECO:0000256" key="4">
    <source>
        <dbReference type="ARBA" id="ARBA00022844"/>
    </source>
</evidence>
<organism evidence="8 9">
    <name type="scientific">Leviviridae sp</name>
    <dbReference type="NCBI Taxonomy" id="2027243"/>
    <lineage>
        <taxon>Viruses</taxon>
        <taxon>Riboviria</taxon>
        <taxon>Orthornavirae</taxon>
        <taxon>Lenarviricota</taxon>
        <taxon>Leviviricetes</taxon>
        <taxon>Norzivirales</taxon>
        <taxon>Fiersviridae</taxon>
    </lineage>
</organism>
<keyword evidence="4" id="KW-0946">Virion</keyword>
<proteinExistence type="inferred from homology"/>
<evidence type="ECO:0000313" key="8">
    <source>
        <dbReference type="EMBL" id="UJQ85908.1"/>
    </source>
</evidence>
<sequence length="370" mass="41246">MSPIPRTRSRSFGEDVGYIYPISNPSDRTPEYRGLGEEICEDTHGSKETANYFDLLRWKLKPGTITGEEAVWPVYGLDNMPYLNQPSPDFLPGADSAFIDPNAALTKVASWSSPGKAIVSLPNFLYELRELPAMVFKKKPTGRDPTKGNNSVAEINFGWAPTFSDIQKLFEFTAQFEQRKRELNAIYDRKGGLRRQRVVASSILSKTEVVAAHSFVCGVSVKRTNTTVARQWASLRWEPLFGALAEKPSARDIAAKAALSIHGWRANPKAVWDALPWSWLIDYFSNTGELLEALSNSFEYQPVNCCTMTLMHAKISDSVISHTGGFVVSPARAELVWKHRQPTSFAFKLNAPLLSTKQLVTLAGIASNWR</sequence>
<evidence type="ECO:0000256" key="1">
    <source>
        <dbReference type="ARBA" id="ARBA00004328"/>
    </source>
</evidence>
<evidence type="ECO:0000256" key="7">
    <source>
        <dbReference type="ARBA" id="ARBA00035110"/>
    </source>
</evidence>
<reference evidence="8" key="1">
    <citation type="submission" date="2021-05" db="EMBL/GenBank/DDBJ databases">
        <authorList>
            <person name="Chen Y.-M."/>
            <person name="Zhang Y.-Z."/>
        </authorList>
    </citation>
    <scope>NUCLEOTIDE SEQUENCE</scope>
    <source>
        <strain evidence="8">241-k141_907841</strain>
    </source>
</reference>
<keyword evidence="5" id="KW-1175">Viral attachment to host cell pilus</keyword>
<evidence type="ECO:0000256" key="6">
    <source>
        <dbReference type="ARBA" id="ARBA00023296"/>
    </source>
</evidence>
<keyword evidence="9" id="KW-1185">Reference proteome</keyword>
<dbReference type="EMBL" id="MZ679823">
    <property type="protein sequence ID" value="UJQ85908.1"/>
    <property type="molecule type" value="Genomic_RNA"/>
</dbReference>
<name>A0ABY3SSQ0_9VIRU</name>
<evidence type="ECO:0000256" key="3">
    <source>
        <dbReference type="ARBA" id="ARBA00022804"/>
    </source>
</evidence>
<dbReference type="Pfam" id="PF03863">
    <property type="entry name" value="Phage_mat-A"/>
    <property type="match status" value="1"/>
</dbReference>
<evidence type="ECO:0000256" key="5">
    <source>
        <dbReference type="ARBA" id="ARBA00023104"/>
    </source>
</evidence>
<protein>
    <submittedName>
        <fullName evidence="8">Maturation protein</fullName>
    </submittedName>
</protein>
<keyword evidence="2" id="KW-0945">Host-virus interaction</keyword>
<keyword evidence="6" id="KW-1160">Virus entry into host cell</keyword>
<comment type="similarity">
    <text evidence="7">Belongs to the Leviviricetes maturation protein family.</text>
</comment>
<dbReference type="Proteomes" id="UP001057872">
    <property type="component" value="Segment"/>
</dbReference>